<dbReference type="Pfam" id="PF10342">
    <property type="entry name" value="Kre9_KNH"/>
    <property type="match status" value="1"/>
</dbReference>
<feature type="signal peptide" evidence="2">
    <location>
        <begin position="1"/>
        <end position="25"/>
    </location>
</feature>
<keyword evidence="1 2" id="KW-0732">Signal</keyword>
<dbReference type="Proteomes" id="UP000193498">
    <property type="component" value="Unassembled WGS sequence"/>
</dbReference>
<evidence type="ECO:0000256" key="1">
    <source>
        <dbReference type="ARBA" id="ARBA00022729"/>
    </source>
</evidence>
<dbReference type="InterPro" id="IPR052982">
    <property type="entry name" value="SRP1/TIP1-like"/>
</dbReference>
<protein>
    <recommendedName>
        <fullName evidence="3">Yeast cell wall synthesis Kre9/Knh1-like N-terminal domain-containing protein</fullName>
    </recommendedName>
</protein>
<proteinExistence type="predicted"/>
<evidence type="ECO:0000259" key="3">
    <source>
        <dbReference type="Pfam" id="PF10342"/>
    </source>
</evidence>
<feature type="non-terminal residue" evidence="4">
    <location>
        <position position="1"/>
    </location>
</feature>
<dbReference type="InParanoid" id="A0A1Y1XXE3"/>
<reference evidence="4 5" key="1">
    <citation type="submission" date="2016-07" db="EMBL/GenBank/DDBJ databases">
        <title>Pervasive Adenine N6-methylation of Active Genes in Fungi.</title>
        <authorList>
            <consortium name="DOE Joint Genome Institute"/>
            <person name="Mondo S.J."/>
            <person name="Dannebaum R.O."/>
            <person name="Kuo R.C."/>
            <person name="Labutti K."/>
            <person name="Haridas S."/>
            <person name="Kuo A."/>
            <person name="Salamov A."/>
            <person name="Ahrendt S.R."/>
            <person name="Lipzen A."/>
            <person name="Sullivan W."/>
            <person name="Andreopoulos W.B."/>
            <person name="Clum A."/>
            <person name="Lindquist E."/>
            <person name="Daum C."/>
            <person name="Ramamoorthy G.K."/>
            <person name="Gryganskyi A."/>
            <person name="Culley D."/>
            <person name="Magnuson J.K."/>
            <person name="James T.Y."/>
            <person name="O'Malley M.A."/>
            <person name="Stajich J.E."/>
            <person name="Spatafora J.W."/>
            <person name="Visel A."/>
            <person name="Grigoriev I.V."/>
        </authorList>
    </citation>
    <scope>NUCLEOTIDE SEQUENCE [LARGE SCALE GENOMIC DNA]</scope>
    <source>
        <strain evidence="4 5">CBS 931.73</strain>
    </source>
</reference>
<dbReference type="AlphaFoldDB" id="A0A1Y1XXE3"/>
<feature type="non-terminal residue" evidence="4">
    <location>
        <position position="111"/>
    </location>
</feature>
<dbReference type="EMBL" id="MCFE01000406">
    <property type="protein sequence ID" value="ORX90004.1"/>
    <property type="molecule type" value="Genomic_DNA"/>
</dbReference>
<name>A0A1Y1XXE3_9FUNG</name>
<keyword evidence="5" id="KW-1185">Reference proteome</keyword>
<accession>A0A1Y1XXE3</accession>
<comment type="caution">
    <text evidence="4">The sequence shown here is derived from an EMBL/GenBank/DDBJ whole genome shotgun (WGS) entry which is preliminary data.</text>
</comment>
<organism evidence="4 5">
    <name type="scientific">Basidiobolus meristosporus CBS 931.73</name>
    <dbReference type="NCBI Taxonomy" id="1314790"/>
    <lineage>
        <taxon>Eukaryota</taxon>
        <taxon>Fungi</taxon>
        <taxon>Fungi incertae sedis</taxon>
        <taxon>Zoopagomycota</taxon>
        <taxon>Entomophthoromycotina</taxon>
        <taxon>Basidiobolomycetes</taxon>
        <taxon>Basidiobolales</taxon>
        <taxon>Basidiobolaceae</taxon>
        <taxon>Basidiobolus</taxon>
    </lineage>
</organism>
<dbReference type="PANTHER" id="PTHR40633">
    <property type="entry name" value="MATRIX PROTEIN, PUTATIVE (AFU_ORTHOLOGUE AFUA_8G05410)-RELATED"/>
    <property type="match status" value="1"/>
</dbReference>
<evidence type="ECO:0000313" key="5">
    <source>
        <dbReference type="Proteomes" id="UP000193498"/>
    </source>
</evidence>
<evidence type="ECO:0000313" key="4">
    <source>
        <dbReference type="EMBL" id="ORX90004.1"/>
    </source>
</evidence>
<dbReference type="InterPro" id="IPR018466">
    <property type="entry name" value="Kre9/Knh1-like_N"/>
</dbReference>
<dbReference type="OrthoDB" id="2260257at2759"/>
<feature type="chain" id="PRO_5012124027" description="Yeast cell wall synthesis Kre9/Knh1-like N-terminal domain-containing protein" evidence="2">
    <location>
        <begin position="26"/>
        <end position="111"/>
    </location>
</feature>
<evidence type="ECO:0000256" key="2">
    <source>
        <dbReference type="SAM" id="SignalP"/>
    </source>
</evidence>
<sequence length="111" mass="12026">TILASVASLTSFAFAGLFVTNPVGGTRWTLGTNTTIQKVNGSVADEKFDVTLMFGKADNLDRITTITRGVYMKHGSYKWMVPSTLAPGKLYVVRLGSGPNASYSHYFEIQA</sequence>
<feature type="domain" description="Yeast cell wall synthesis Kre9/Knh1-like N-terminal" evidence="3">
    <location>
        <begin position="22"/>
        <end position="109"/>
    </location>
</feature>
<gene>
    <name evidence="4" type="ORF">K493DRAFT_196309</name>
</gene>
<dbReference type="PANTHER" id="PTHR40633:SF1">
    <property type="entry name" value="GPI ANCHORED SERINE-THREONINE RICH PROTEIN (AFU_ORTHOLOGUE AFUA_1G03630)"/>
    <property type="match status" value="1"/>
</dbReference>